<evidence type="ECO:0000313" key="6">
    <source>
        <dbReference type="EMBL" id="KAG2802218.1"/>
    </source>
</evidence>
<feature type="chain" id="PRO_5040518965" description="RxLR effector protein" evidence="5">
    <location>
        <begin position="24"/>
        <end position="151"/>
    </location>
</feature>
<dbReference type="EMBL" id="RCMK01003385">
    <property type="protein sequence ID" value="KAG2875164.1"/>
    <property type="molecule type" value="Genomic_DNA"/>
</dbReference>
<dbReference type="Proteomes" id="UP000735874">
    <property type="component" value="Unassembled WGS sequence"/>
</dbReference>
<comment type="similarity">
    <text evidence="2 5">Belongs to the RxLR effector family.</text>
</comment>
<dbReference type="EMBL" id="MJFZ01000216">
    <property type="protein sequence ID" value="RAW34006.1"/>
    <property type="molecule type" value="Genomic_DNA"/>
</dbReference>
<evidence type="ECO:0000313" key="9">
    <source>
        <dbReference type="EMBL" id="KAG2954928.1"/>
    </source>
</evidence>
<reference evidence="11 13" key="1">
    <citation type="submission" date="2018-01" db="EMBL/GenBank/DDBJ databases">
        <title>Draft genome of the strawberry crown rot pathogen Phytophthora cactorum.</title>
        <authorList>
            <person name="Armitage A.D."/>
            <person name="Lysoe E."/>
            <person name="Nellist C.F."/>
            <person name="Harrison R.J."/>
            <person name="Brurberg M.B."/>
        </authorList>
    </citation>
    <scope>NUCLEOTIDE SEQUENCE [LARGE SCALE GENOMIC DNA]</scope>
    <source>
        <strain evidence="11 13">10300</strain>
    </source>
</reference>
<accession>A0A329SB41</accession>
<protein>
    <recommendedName>
        <fullName evidence="5">RxLR effector protein</fullName>
    </recommendedName>
</protein>
<evidence type="ECO:0000313" key="7">
    <source>
        <dbReference type="EMBL" id="KAG2872174.1"/>
    </source>
</evidence>
<dbReference type="GO" id="GO:0005576">
    <property type="term" value="C:extracellular region"/>
    <property type="evidence" value="ECO:0007669"/>
    <property type="project" value="UniProtKB-SubCell"/>
</dbReference>
<sequence length="151" mass="17189">MRLHSVLMMVVATLAIVNGGVSAADSTNTNLRKMEATAPINSIHTVHTETRSKRKLRVADTTNGENEHVYYYPARKGERKPFIEVRLKKALTNPKKVNRLYDRWYKSGFSAKQVAKGLNQSENRELDETYKNLSKGYTVYVKGKQSQQQAQ</sequence>
<evidence type="ECO:0000313" key="8">
    <source>
        <dbReference type="EMBL" id="KAG2875164.1"/>
    </source>
</evidence>
<comment type="subcellular location">
    <subcellularLocation>
        <location evidence="1 5">Secreted</location>
    </subcellularLocation>
</comment>
<keyword evidence="13" id="KW-1185">Reference proteome</keyword>
<dbReference type="OrthoDB" id="129247at2759"/>
<dbReference type="InterPro" id="IPR031825">
    <property type="entry name" value="RXLR"/>
</dbReference>
<evidence type="ECO:0000256" key="3">
    <source>
        <dbReference type="ARBA" id="ARBA00022525"/>
    </source>
</evidence>
<comment type="function">
    <text evidence="5">Effector that suppresses plant defense responses during pathogen infection.</text>
</comment>
<dbReference type="VEuPathDB" id="FungiDB:PC110_g9660"/>
<dbReference type="EMBL" id="RCMI01003537">
    <property type="protein sequence ID" value="KAG2872174.1"/>
    <property type="molecule type" value="Genomic_DNA"/>
</dbReference>
<evidence type="ECO:0000313" key="12">
    <source>
        <dbReference type="EMBL" id="RAW34006.1"/>
    </source>
</evidence>
<name>A0A329SB41_9STRA</name>
<feature type="signal peptide" evidence="5">
    <location>
        <begin position="1"/>
        <end position="23"/>
    </location>
</feature>
<evidence type="ECO:0000313" key="13">
    <source>
        <dbReference type="Proteomes" id="UP000251314"/>
    </source>
</evidence>
<gene>
    <name evidence="12" type="ORF">PC110_g9660</name>
    <name evidence="11" type="ORF">PC110_g9661</name>
    <name evidence="6" type="ORF">PC113_g24512</name>
    <name evidence="7" type="ORF">PC115_g24671</name>
    <name evidence="8" type="ORF">PC117_g27461</name>
    <name evidence="9" type="ORF">PC118_g24800</name>
    <name evidence="10" type="ORF">PC129_g21643</name>
</gene>
<dbReference type="Proteomes" id="UP000251314">
    <property type="component" value="Unassembled WGS sequence"/>
</dbReference>
<evidence type="ECO:0000256" key="2">
    <source>
        <dbReference type="ARBA" id="ARBA00010400"/>
    </source>
</evidence>
<dbReference type="Proteomes" id="UP000736787">
    <property type="component" value="Unassembled WGS sequence"/>
</dbReference>
<proteinExistence type="inferred from homology"/>
<dbReference type="EMBL" id="RCML01003470">
    <property type="protein sequence ID" value="KAG2954928.1"/>
    <property type="molecule type" value="Genomic_DNA"/>
</dbReference>
<dbReference type="VEuPathDB" id="FungiDB:PC110_g9661"/>
<dbReference type="Gene3D" id="1.10.10.2460">
    <property type="match status" value="1"/>
</dbReference>
<evidence type="ECO:0000256" key="1">
    <source>
        <dbReference type="ARBA" id="ARBA00004613"/>
    </source>
</evidence>
<dbReference type="Proteomes" id="UP000697107">
    <property type="component" value="Unassembled WGS sequence"/>
</dbReference>
<dbReference type="AlphaFoldDB" id="A0A329SB41"/>
<dbReference type="EMBL" id="RCMG01003257">
    <property type="protein sequence ID" value="KAG2802218.1"/>
    <property type="molecule type" value="Genomic_DNA"/>
</dbReference>
<reference evidence="6" key="2">
    <citation type="submission" date="2018-10" db="EMBL/GenBank/DDBJ databases">
        <title>Effector identification in a new, highly contiguous assembly of the strawberry crown rot pathogen Phytophthora cactorum.</title>
        <authorList>
            <person name="Armitage A.D."/>
            <person name="Nellist C.F."/>
            <person name="Bates H."/>
            <person name="Vickerstaff R.J."/>
            <person name="Harrison R.J."/>
        </authorList>
    </citation>
    <scope>NUCLEOTIDE SEQUENCE</scope>
    <source>
        <strain evidence="6">15-7</strain>
        <strain evidence="7">4032</strain>
        <strain evidence="8">4040</strain>
        <strain evidence="9">P415</strain>
        <strain evidence="10">P421</strain>
    </source>
</reference>
<keyword evidence="4 5" id="KW-0732">Signal</keyword>
<keyword evidence="3 5" id="KW-0964">Secreted</keyword>
<evidence type="ECO:0000256" key="5">
    <source>
        <dbReference type="RuleBase" id="RU367124"/>
    </source>
</evidence>
<evidence type="ECO:0000313" key="11">
    <source>
        <dbReference type="EMBL" id="RAW34005.1"/>
    </source>
</evidence>
<comment type="caution">
    <text evidence="11">The sequence shown here is derived from an EMBL/GenBank/DDBJ whole genome shotgun (WGS) entry which is preliminary data.</text>
</comment>
<evidence type="ECO:0000256" key="4">
    <source>
        <dbReference type="ARBA" id="ARBA00022729"/>
    </source>
</evidence>
<dbReference type="EMBL" id="RCMV01001788">
    <property type="protein sequence ID" value="KAG3206869.1"/>
    <property type="molecule type" value="Genomic_DNA"/>
</dbReference>
<evidence type="ECO:0000313" key="10">
    <source>
        <dbReference type="EMBL" id="KAG3206869.1"/>
    </source>
</evidence>
<organism evidence="11 13">
    <name type="scientific">Phytophthora cactorum</name>
    <dbReference type="NCBI Taxonomy" id="29920"/>
    <lineage>
        <taxon>Eukaryota</taxon>
        <taxon>Sar</taxon>
        <taxon>Stramenopiles</taxon>
        <taxon>Oomycota</taxon>
        <taxon>Peronosporomycetes</taxon>
        <taxon>Peronosporales</taxon>
        <taxon>Peronosporaceae</taxon>
        <taxon>Phytophthora</taxon>
    </lineage>
</organism>
<dbReference type="Pfam" id="PF16810">
    <property type="entry name" value="RXLR"/>
    <property type="match status" value="1"/>
</dbReference>
<dbReference type="EMBL" id="MJFZ01000216">
    <property type="protein sequence ID" value="RAW34005.1"/>
    <property type="molecule type" value="Genomic_DNA"/>
</dbReference>
<dbReference type="Proteomes" id="UP000760860">
    <property type="component" value="Unassembled WGS sequence"/>
</dbReference>
<dbReference type="Proteomes" id="UP000774804">
    <property type="component" value="Unassembled WGS sequence"/>
</dbReference>